<comment type="caution">
    <text evidence="2">The sequence shown here is derived from an EMBL/GenBank/DDBJ whole genome shotgun (WGS) entry which is preliminary data.</text>
</comment>
<dbReference type="EMBL" id="QJKJ01008273">
    <property type="protein sequence ID" value="RDX80268.1"/>
    <property type="molecule type" value="Genomic_DNA"/>
</dbReference>
<protein>
    <recommendedName>
        <fullName evidence="4">CCHC-type domain-containing protein</fullName>
    </recommendedName>
</protein>
<keyword evidence="3" id="KW-1185">Reference proteome</keyword>
<proteinExistence type="predicted"/>
<name>A0A371FPN2_MUCPR</name>
<feature type="non-terminal residue" evidence="2">
    <location>
        <position position="1"/>
    </location>
</feature>
<gene>
    <name evidence="2" type="ORF">CR513_39201</name>
</gene>
<evidence type="ECO:0000313" key="2">
    <source>
        <dbReference type="EMBL" id="RDX80268.1"/>
    </source>
</evidence>
<dbReference type="AlphaFoldDB" id="A0A371FPN2"/>
<evidence type="ECO:0000313" key="3">
    <source>
        <dbReference type="Proteomes" id="UP000257109"/>
    </source>
</evidence>
<evidence type="ECO:0000256" key="1">
    <source>
        <dbReference type="SAM" id="MobiDB-lite"/>
    </source>
</evidence>
<reference evidence="2" key="1">
    <citation type="submission" date="2018-05" db="EMBL/GenBank/DDBJ databases">
        <title>Draft genome of Mucuna pruriens seed.</title>
        <authorList>
            <person name="Nnadi N.E."/>
            <person name="Vos R."/>
            <person name="Hasami M.H."/>
            <person name="Devisetty U.K."/>
            <person name="Aguiy J.C."/>
        </authorList>
    </citation>
    <scope>NUCLEOTIDE SEQUENCE [LARGE SCALE GENOMIC DNA]</scope>
    <source>
        <strain evidence="2">JCA_2017</strain>
    </source>
</reference>
<dbReference type="Proteomes" id="UP000257109">
    <property type="component" value="Unassembled WGS sequence"/>
</dbReference>
<feature type="compositionally biased region" description="Basic and acidic residues" evidence="1">
    <location>
        <begin position="12"/>
        <end position="23"/>
    </location>
</feature>
<feature type="region of interest" description="Disordered" evidence="1">
    <location>
        <begin position="1"/>
        <end position="24"/>
    </location>
</feature>
<accession>A0A371FPN2</accession>
<organism evidence="2 3">
    <name type="scientific">Mucuna pruriens</name>
    <name type="common">Velvet bean</name>
    <name type="synonym">Dolichos pruriens</name>
    <dbReference type="NCBI Taxonomy" id="157652"/>
    <lineage>
        <taxon>Eukaryota</taxon>
        <taxon>Viridiplantae</taxon>
        <taxon>Streptophyta</taxon>
        <taxon>Embryophyta</taxon>
        <taxon>Tracheophyta</taxon>
        <taxon>Spermatophyta</taxon>
        <taxon>Magnoliopsida</taxon>
        <taxon>eudicotyledons</taxon>
        <taxon>Gunneridae</taxon>
        <taxon>Pentapetalae</taxon>
        <taxon>rosids</taxon>
        <taxon>fabids</taxon>
        <taxon>Fabales</taxon>
        <taxon>Fabaceae</taxon>
        <taxon>Papilionoideae</taxon>
        <taxon>50 kb inversion clade</taxon>
        <taxon>NPAAA clade</taxon>
        <taxon>indigoferoid/millettioid clade</taxon>
        <taxon>Phaseoleae</taxon>
        <taxon>Mucuna</taxon>
    </lineage>
</organism>
<evidence type="ECO:0008006" key="4">
    <source>
        <dbReference type="Google" id="ProtNLM"/>
    </source>
</evidence>
<sequence length="84" mass="9941">MSIGPPSLVLEKSLDKSSSRSIDDEVFPMPQKCKKMMKKNGKYKNYPKKEKYKKYSKGENNEIICFEFKKPRHIKEECPNPKKR</sequence>